<organism evidence="1 2">
    <name type="scientific">Epicoccum nigrum</name>
    <name type="common">Soil fungus</name>
    <name type="synonym">Epicoccum purpurascens</name>
    <dbReference type="NCBI Taxonomy" id="105696"/>
    <lineage>
        <taxon>Eukaryota</taxon>
        <taxon>Fungi</taxon>
        <taxon>Dikarya</taxon>
        <taxon>Ascomycota</taxon>
        <taxon>Pezizomycotina</taxon>
        <taxon>Dothideomycetes</taxon>
        <taxon>Pleosporomycetidae</taxon>
        <taxon>Pleosporales</taxon>
        <taxon>Pleosporineae</taxon>
        <taxon>Didymellaceae</taxon>
        <taxon>Epicoccum</taxon>
    </lineage>
</organism>
<evidence type="ECO:0000313" key="1">
    <source>
        <dbReference type="EMBL" id="OSS52793.1"/>
    </source>
</evidence>
<reference evidence="1 2" key="1">
    <citation type="journal article" date="2017" name="Genome Announc.">
        <title>Genome sequence of the saprophytic ascomycete Epicoccum nigrum ICMP 19927 strain isolated from New Zealand.</title>
        <authorList>
            <person name="Fokin M."/>
            <person name="Fleetwood D."/>
            <person name="Weir B.S."/>
            <person name="Villas-Boas S.G."/>
        </authorList>
    </citation>
    <scope>NUCLEOTIDE SEQUENCE [LARGE SCALE GENOMIC DNA]</scope>
    <source>
        <strain evidence="1 2">ICMP 19927</strain>
    </source>
</reference>
<dbReference type="Proteomes" id="UP000193240">
    <property type="component" value="Unassembled WGS sequence"/>
</dbReference>
<protein>
    <submittedName>
        <fullName evidence="1">Uncharacterized protein</fullName>
    </submittedName>
</protein>
<proteinExistence type="predicted"/>
<dbReference type="GO" id="GO:0001228">
    <property type="term" value="F:DNA-binding transcription activator activity, RNA polymerase II-specific"/>
    <property type="evidence" value="ECO:0007669"/>
    <property type="project" value="TreeGrafter"/>
</dbReference>
<keyword evidence="2" id="KW-1185">Reference proteome</keyword>
<dbReference type="PANTHER" id="PTHR47784:SF4">
    <property type="entry name" value="ZN(II)2CYS6 TRANSCRIPTION FACTOR (EUROFUNG)"/>
    <property type="match status" value="1"/>
</dbReference>
<dbReference type="InterPro" id="IPR053157">
    <property type="entry name" value="Sterol_Uptake_Regulator"/>
</dbReference>
<dbReference type="OMA" id="MEHMELF"/>
<accession>A0A1Y2M9M9</accession>
<evidence type="ECO:0000313" key="2">
    <source>
        <dbReference type="Proteomes" id="UP000193240"/>
    </source>
</evidence>
<name>A0A1Y2M9M9_EPING</name>
<dbReference type="PANTHER" id="PTHR47784">
    <property type="entry name" value="STEROL UPTAKE CONTROL PROTEIN 2"/>
    <property type="match status" value="1"/>
</dbReference>
<dbReference type="STRING" id="105696.A0A1Y2M9M9"/>
<dbReference type="EMBL" id="KZ107839">
    <property type="protein sequence ID" value="OSS52793.1"/>
    <property type="molecule type" value="Genomic_DNA"/>
</dbReference>
<dbReference type="InParanoid" id="A0A1Y2M9M9"/>
<sequence length="302" mass="33721">MELLIHLTLNKDMFNLGFGIEEYNPAGLTLALSTNLKSPVLMHQLLAFSSRHLAYLHPERLTSYDHQAVALQTKAISLFNSTFTTRKIDESNCVPVVLFASILGHHTLTDALAWRCPGGIRSFLHHFVQCISTHRGIHTIATTTWPLLMESSLSSILSLSKAFTSRSPKGQHCTAASSLILGSSTLSSAEKDACLSALRYLQIGFDAATAEEGEVQNRHHMVCTWPMLLTPRFTGLLSWLRPEALVVLAHYAEILHYARELWQIRDAGKYILGLILDHLDGTWAQWLVRARQTVFEYGQGVD</sequence>
<gene>
    <name evidence="1" type="ORF">B5807_02683</name>
</gene>
<dbReference type="AlphaFoldDB" id="A0A1Y2M9M9"/>